<gene>
    <name evidence="1" type="ORF">IXO792_21570</name>
</gene>
<name>A0AAJ5MEY0_XANOO</name>
<proteinExistence type="predicted"/>
<accession>A0AAJ5MEY0</accession>
<reference evidence="1" key="1">
    <citation type="submission" date="2015-01" db="EMBL/GenBank/DDBJ databases">
        <authorList>
            <person name="Midha S."/>
            <person name="Anil M.G."/>
            <person name="Mishra D."/>
            <person name="Brahma K."/>
            <person name="Laha G.S."/>
            <person name="Sundaram R.M."/>
            <person name="Sonti R.V."/>
            <person name="Patil P.B."/>
        </authorList>
    </citation>
    <scope>NUCLEOTIDE SEQUENCE</scope>
    <source>
        <strain evidence="1">IXO792</strain>
    </source>
</reference>
<protein>
    <submittedName>
        <fullName evidence="1">Uncharacterized protein</fullName>
    </submittedName>
</protein>
<dbReference type="RefSeq" id="WP_143678630.1">
    <property type="nucleotide sequence ID" value="NZ_CP013961.1"/>
</dbReference>
<evidence type="ECO:0000313" key="1">
    <source>
        <dbReference type="EMBL" id="UXW03048.1"/>
    </source>
</evidence>
<organism evidence="1 2">
    <name type="scientific">Xanthomonas oryzae pv. oryzae</name>
    <dbReference type="NCBI Taxonomy" id="64187"/>
    <lineage>
        <taxon>Bacteria</taxon>
        <taxon>Pseudomonadati</taxon>
        <taxon>Pseudomonadota</taxon>
        <taxon>Gammaproteobacteria</taxon>
        <taxon>Lysobacterales</taxon>
        <taxon>Lysobacteraceae</taxon>
        <taxon>Xanthomonas</taxon>
    </lineage>
</organism>
<dbReference type="Proteomes" id="UP000187097">
    <property type="component" value="Chromosome"/>
</dbReference>
<reference evidence="1" key="2">
    <citation type="submission" date="2020-01" db="EMBL/GenBank/DDBJ databases">
        <title>Complete genome investigation of Xanthomonas oryzae strains.</title>
        <authorList>
            <person name="Kaur A."/>
            <person name="Bansal K."/>
            <person name="Patil P.B."/>
        </authorList>
    </citation>
    <scope>NUCLEOTIDE SEQUENCE</scope>
    <source>
        <strain evidence="1">IXO792</strain>
    </source>
</reference>
<dbReference type="AlphaFoldDB" id="A0AAJ5MEY0"/>
<evidence type="ECO:0000313" key="2">
    <source>
        <dbReference type="Proteomes" id="UP000187097"/>
    </source>
</evidence>
<dbReference type="EMBL" id="CP047493">
    <property type="protein sequence ID" value="UXW03048.1"/>
    <property type="molecule type" value="Genomic_DNA"/>
</dbReference>
<sequence length="145" mass="16484">MDGWLFDIWSLESTWAIKKGLVPSTGFDALLSTTFFDLDSAVFHLSERVLYCSSMHQEALEKRTLGINLRENPNPESMACRAVNLALENDFALTRELAEFVVDNYRSHGEQGIVRSYLLALEEMLRGDAGIKSLKPRLQSRLWSD</sequence>